<dbReference type="InterPro" id="IPR002545">
    <property type="entry name" value="CheW-lke_dom"/>
</dbReference>
<dbReference type="PANTHER" id="PTHR22617:SF23">
    <property type="entry name" value="CHEMOTAXIS PROTEIN CHEW"/>
    <property type="match status" value="1"/>
</dbReference>
<dbReference type="Gene3D" id="2.30.30.40">
    <property type="entry name" value="SH3 Domains"/>
    <property type="match status" value="1"/>
</dbReference>
<dbReference type="EMBL" id="CP071182">
    <property type="protein sequence ID" value="QSO47460.1"/>
    <property type="molecule type" value="Genomic_DNA"/>
</dbReference>
<dbReference type="GO" id="GO:0006935">
    <property type="term" value="P:chemotaxis"/>
    <property type="evidence" value="ECO:0007669"/>
    <property type="project" value="UniProtKB-KW"/>
</dbReference>
<evidence type="ECO:0000313" key="7">
    <source>
        <dbReference type="EMBL" id="QSO47460.1"/>
    </source>
</evidence>
<dbReference type="Pfam" id="PF01584">
    <property type="entry name" value="CheW"/>
    <property type="match status" value="1"/>
</dbReference>
<evidence type="ECO:0000256" key="2">
    <source>
        <dbReference type="ARBA" id="ARBA00021483"/>
    </source>
</evidence>
<proteinExistence type="predicted"/>
<feature type="domain" description="CheW-like" evidence="5">
    <location>
        <begin position="5"/>
        <end position="137"/>
    </location>
</feature>
<protein>
    <recommendedName>
        <fullName evidence="2">Chemotaxis protein CheW</fullName>
    </recommendedName>
</protein>
<dbReference type="SMART" id="SM00260">
    <property type="entry name" value="CheW"/>
    <property type="match status" value="1"/>
</dbReference>
<dbReference type="Gene3D" id="2.40.50.180">
    <property type="entry name" value="CheA-289, Domain 4"/>
    <property type="match status" value="1"/>
</dbReference>
<keyword evidence="8" id="KW-1185">Reference proteome</keyword>
<name>A0A9X7VYM6_9BACL</name>
<evidence type="ECO:0000256" key="3">
    <source>
        <dbReference type="ARBA" id="ARBA00022490"/>
    </source>
</evidence>
<evidence type="ECO:0000256" key="4">
    <source>
        <dbReference type="ARBA" id="ARBA00022500"/>
    </source>
</evidence>
<keyword evidence="3" id="KW-0963">Cytoplasm</keyword>
<reference evidence="6 8" key="1">
    <citation type="submission" date="2021-02" db="EMBL/GenBank/DDBJ databases">
        <title>Alicyclobacillus curvatus sp. nov. and Alicyclobacillus mengziensis sp. nov., two acidophilic bacteria isolated from acid mine drainage.</title>
        <authorList>
            <person name="Huang Y."/>
        </authorList>
    </citation>
    <scope>NUCLEOTIDE SEQUENCE [LARGE SCALE GENOMIC DNA]</scope>
    <source>
        <strain evidence="6 8">S30H14</strain>
    </source>
</reference>
<dbReference type="PANTHER" id="PTHR22617">
    <property type="entry name" value="CHEMOTAXIS SENSOR HISTIDINE KINASE-RELATED"/>
    <property type="match status" value="1"/>
</dbReference>
<organism evidence="6 8">
    <name type="scientific">Alicyclobacillus mengziensis</name>
    <dbReference type="NCBI Taxonomy" id="2931921"/>
    <lineage>
        <taxon>Bacteria</taxon>
        <taxon>Bacillati</taxon>
        <taxon>Bacillota</taxon>
        <taxon>Bacilli</taxon>
        <taxon>Bacillales</taxon>
        <taxon>Alicyclobacillaceae</taxon>
        <taxon>Alicyclobacillus</taxon>
    </lineage>
</organism>
<dbReference type="GO" id="GO:0007165">
    <property type="term" value="P:signal transduction"/>
    <property type="evidence" value="ECO:0007669"/>
    <property type="project" value="InterPro"/>
</dbReference>
<dbReference type="InterPro" id="IPR036061">
    <property type="entry name" value="CheW-like_dom_sf"/>
</dbReference>
<dbReference type="FunFam" id="2.40.50.180:FF:000002">
    <property type="entry name" value="Chemotaxis protein CheW"/>
    <property type="match status" value="1"/>
</dbReference>
<keyword evidence="4" id="KW-0145">Chemotaxis</keyword>
<accession>A0A9X7VYM6</accession>
<evidence type="ECO:0000313" key="8">
    <source>
        <dbReference type="Proteomes" id="UP000663505"/>
    </source>
</evidence>
<sequence>MRMTTEQYVEVRANADSYAIPILEIHEIIRMQEITHIPNSRSCVLGVINLRGQIIPIVSLRERLGLPEEEVNKHTRIVVVNDHDSVIGMIVDSVHQVMSFEDIQPPPEDEHVTYLQGIGRKGDALVSILDVAKLMDN</sequence>
<dbReference type="GO" id="GO:0005829">
    <property type="term" value="C:cytosol"/>
    <property type="evidence" value="ECO:0007669"/>
    <property type="project" value="TreeGrafter"/>
</dbReference>
<dbReference type="InterPro" id="IPR039315">
    <property type="entry name" value="CheW"/>
</dbReference>
<dbReference type="AlphaFoldDB" id="A0A9X7VYM6"/>
<dbReference type="SUPFAM" id="SSF50341">
    <property type="entry name" value="CheW-like"/>
    <property type="match status" value="1"/>
</dbReference>
<dbReference type="EMBL" id="CP071182">
    <property type="protein sequence ID" value="QSO47436.1"/>
    <property type="molecule type" value="Genomic_DNA"/>
</dbReference>
<comment type="subcellular location">
    <subcellularLocation>
        <location evidence="1">Cytoplasm</location>
    </subcellularLocation>
</comment>
<dbReference type="KEGG" id="afx:JZ786_24270"/>
<gene>
    <name evidence="6" type="ORF">JZ786_24140</name>
    <name evidence="7" type="ORF">JZ786_24270</name>
</gene>
<dbReference type="Proteomes" id="UP000663505">
    <property type="component" value="Chromosome"/>
</dbReference>
<evidence type="ECO:0000256" key="1">
    <source>
        <dbReference type="ARBA" id="ARBA00004496"/>
    </source>
</evidence>
<evidence type="ECO:0000313" key="6">
    <source>
        <dbReference type="EMBL" id="QSO47436.1"/>
    </source>
</evidence>
<dbReference type="KEGG" id="afx:JZ786_24140"/>
<dbReference type="PROSITE" id="PS50851">
    <property type="entry name" value="CHEW"/>
    <property type="match status" value="1"/>
</dbReference>
<evidence type="ECO:0000259" key="5">
    <source>
        <dbReference type="PROSITE" id="PS50851"/>
    </source>
</evidence>